<accession>A0A0V8RSC4</accession>
<name>A0A0V8RSC4_9ACTO</name>
<dbReference type="Gene3D" id="3.40.50.1820">
    <property type="entry name" value="alpha/beta hydrolase"/>
    <property type="match status" value="1"/>
</dbReference>
<dbReference type="InterPro" id="IPR050583">
    <property type="entry name" value="Mycobacterial_A85_antigen"/>
</dbReference>
<dbReference type="AlphaFoldDB" id="A0A0V8RSC4"/>
<organism evidence="1 2">
    <name type="scientific">Schaalia odontolytica</name>
    <dbReference type="NCBI Taxonomy" id="1660"/>
    <lineage>
        <taxon>Bacteria</taxon>
        <taxon>Bacillati</taxon>
        <taxon>Actinomycetota</taxon>
        <taxon>Actinomycetes</taxon>
        <taxon>Actinomycetales</taxon>
        <taxon>Actinomycetaceae</taxon>
        <taxon>Schaalia</taxon>
    </lineage>
</organism>
<gene>
    <name evidence="1" type="ORF">APY09_05045</name>
</gene>
<evidence type="ECO:0000313" key="1">
    <source>
        <dbReference type="EMBL" id="KSW10845.1"/>
    </source>
</evidence>
<dbReference type="Proteomes" id="UP000054686">
    <property type="component" value="Unassembled WGS sequence"/>
</dbReference>
<dbReference type="InterPro" id="IPR029058">
    <property type="entry name" value="AB_hydrolase_fold"/>
</dbReference>
<reference evidence="1 2" key="1">
    <citation type="submission" date="2015-10" db="EMBL/GenBank/DDBJ databases">
        <title>Draft Genome of Actinomyces odontolyticus subsp. actinosynbacter strain XH001.</title>
        <authorList>
            <person name="Mclean J.S."/>
            <person name="He X."/>
        </authorList>
    </citation>
    <scope>NUCLEOTIDE SEQUENCE [LARGE SCALE GENOMIC DNA]</scope>
    <source>
        <strain evidence="1 2">XH001</strain>
    </source>
</reference>
<proteinExistence type="predicted"/>
<dbReference type="SUPFAM" id="SSF53474">
    <property type="entry name" value="alpha/beta-Hydrolases"/>
    <property type="match status" value="1"/>
</dbReference>
<comment type="caution">
    <text evidence="1">The sequence shown here is derived from an EMBL/GenBank/DDBJ whole genome shotgun (WGS) entry which is preliminary data.</text>
</comment>
<protein>
    <submittedName>
        <fullName evidence="1">Esterase</fullName>
    </submittedName>
</protein>
<dbReference type="PANTHER" id="PTHR48098">
    <property type="entry name" value="ENTEROCHELIN ESTERASE-RELATED"/>
    <property type="match status" value="1"/>
</dbReference>
<sequence>MTTRLVRKTNRFRITAIIALCLLALVGVTSFALNRSGNGQKDPTAIAYEEDEDPLPEGVASLMDTAQSLHGTIDTITYEQSYEGTTYTKQAYVYVPASYASDTPANVLYLTHGWWGNAAGLADGVAPVVDELETAGKAAPTLVVFATYYPDRSFATDDYEEDYTLNRFFATSEIDTLIDAVESRYTTFARGDTSDESLRASRRHRAFGGFSMGATTTWDVFALRPQYFYGYMPMAGESWIGREEDADSPRIAELVTAGVERAHYGPRDFLILASVGSEDPALWDMTPQIDELREDYPDLMTEDSLQLWIDDGETHSMASIANQVEHNLPLLFPGK</sequence>
<dbReference type="OrthoDB" id="184858at2"/>
<dbReference type="GO" id="GO:0016747">
    <property type="term" value="F:acyltransferase activity, transferring groups other than amino-acyl groups"/>
    <property type="evidence" value="ECO:0007669"/>
    <property type="project" value="TreeGrafter"/>
</dbReference>
<dbReference type="PANTHER" id="PTHR48098:SF1">
    <property type="entry name" value="DIACYLGLYCEROL ACYLTRANSFERASE_MYCOLYLTRANSFERASE AG85A"/>
    <property type="match status" value="1"/>
</dbReference>
<evidence type="ECO:0000313" key="2">
    <source>
        <dbReference type="Proteomes" id="UP000054686"/>
    </source>
</evidence>
<dbReference type="EMBL" id="LLVT01000002">
    <property type="protein sequence ID" value="KSW10845.1"/>
    <property type="molecule type" value="Genomic_DNA"/>
</dbReference>
<dbReference type="RefSeq" id="WP_060566478.1">
    <property type="nucleotide sequence ID" value="NZ_CP040006.1"/>
</dbReference>